<protein>
    <submittedName>
        <fullName evidence="1">Uncharacterized protein</fullName>
    </submittedName>
</protein>
<reference evidence="1" key="1">
    <citation type="submission" date="2022-10" db="EMBL/GenBank/DDBJ databases">
        <title>Culturing micro-colonial fungi from biological soil crusts in the Mojave desert and describing Neophaeococcomyces mojavensis, and introducing the new genera and species Taxawa tesnikishii.</title>
        <authorList>
            <person name="Kurbessoian T."/>
            <person name="Stajich J.E."/>
        </authorList>
    </citation>
    <scope>NUCLEOTIDE SEQUENCE</scope>
    <source>
        <strain evidence="1">JES_112</strain>
    </source>
</reference>
<comment type="caution">
    <text evidence="1">The sequence shown here is derived from an EMBL/GenBank/DDBJ whole genome shotgun (WGS) entry which is preliminary data.</text>
</comment>
<accession>A0ACC2ZS23</accession>
<dbReference type="Proteomes" id="UP001172386">
    <property type="component" value="Unassembled WGS sequence"/>
</dbReference>
<sequence>MHLFHKKIENPLVISLDLERLARDPDAAETTFTTCDAVAFGVTLTLKDPEQIGRLIVRFYSTALANLDIAGANGTTGGSSQPWLFFHDLSRDINKTLQPGIHRWSFSSSFPELTDASLIEGDEAFDQACKVPQNDGLFQNDAHVLPPSCRIKTDHWGIDTHTRVWYAVDAEYTRPTGHQSESGKLMKPVSIDLNYKPLSSHFIPSVPKLVTIKTFQCKSKALVDGQEWDGLQMSTHEKLLSKIDVFATPKHTFQLELHVAEHYTIGKPMPVLVKLVHNPDSKSNLPDSVTRKMPMLLRKAEIEMRTWSNMRGTRKRPMTGEGVDNDGSARDMYKHTFILHDYPKTDMPRYLVPGVPLDITRLKGGENGEDGPNGERGVNYKPGEPVVWTEREDSPPNFSTYNVCTQQTMTVKLKVTFAGLDFKMEYQEDVKKDMQWWRKKKDVIELRGNCWWREHNLIEDLGESESKNKGKVVWEVPEAEDYVFQRW</sequence>
<proteinExistence type="predicted"/>
<gene>
    <name evidence="1" type="ORF">H2198_010347</name>
</gene>
<evidence type="ECO:0000313" key="2">
    <source>
        <dbReference type="Proteomes" id="UP001172386"/>
    </source>
</evidence>
<dbReference type="EMBL" id="JAPDRQ010000352">
    <property type="protein sequence ID" value="KAJ9650351.1"/>
    <property type="molecule type" value="Genomic_DNA"/>
</dbReference>
<organism evidence="1 2">
    <name type="scientific">Neophaeococcomyces mojaviensis</name>
    <dbReference type="NCBI Taxonomy" id="3383035"/>
    <lineage>
        <taxon>Eukaryota</taxon>
        <taxon>Fungi</taxon>
        <taxon>Dikarya</taxon>
        <taxon>Ascomycota</taxon>
        <taxon>Pezizomycotina</taxon>
        <taxon>Eurotiomycetes</taxon>
        <taxon>Chaetothyriomycetidae</taxon>
        <taxon>Chaetothyriales</taxon>
        <taxon>Chaetothyriales incertae sedis</taxon>
        <taxon>Neophaeococcomyces</taxon>
    </lineage>
</organism>
<evidence type="ECO:0000313" key="1">
    <source>
        <dbReference type="EMBL" id="KAJ9650351.1"/>
    </source>
</evidence>
<keyword evidence="2" id="KW-1185">Reference proteome</keyword>
<name>A0ACC2ZS23_9EURO</name>